<dbReference type="Proteomes" id="UP000799302">
    <property type="component" value="Unassembled WGS sequence"/>
</dbReference>
<dbReference type="EMBL" id="MU004231">
    <property type="protein sequence ID" value="KAF2672670.1"/>
    <property type="molecule type" value="Genomic_DNA"/>
</dbReference>
<gene>
    <name evidence="3" type="ORF">BT63DRAFT_450694</name>
</gene>
<organism evidence="3 4">
    <name type="scientific">Microthyrium microscopicum</name>
    <dbReference type="NCBI Taxonomy" id="703497"/>
    <lineage>
        <taxon>Eukaryota</taxon>
        <taxon>Fungi</taxon>
        <taxon>Dikarya</taxon>
        <taxon>Ascomycota</taxon>
        <taxon>Pezizomycotina</taxon>
        <taxon>Dothideomycetes</taxon>
        <taxon>Dothideomycetes incertae sedis</taxon>
        <taxon>Microthyriales</taxon>
        <taxon>Microthyriaceae</taxon>
        <taxon>Microthyrium</taxon>
    </lineage>
</organism>
<protein>
    <submittedName>
        <fullName evidence="3">Uncharacterized protein</fullName>
    </submittedName>
</protein>
<reference evidence="3" key="1">
    <citation type="journal article" date="2020" name="Stud. Mycol.">
        <title>101 Dothideomycetes genomes: a test case for predicting lifestyles and emergence of pathogens.</title>
        <authorList>
            <person name="Haridas S."/>
            <person name="Albert R."/>
            <person name="Binder M."/>
            <person name="Bloem J."/>
            <person name="Labutti K."/>
            <person name="Salamov A."/>
            <person name="Andreopoulos B."/>
            <person name="Baker S."/>
            <person name="Barry K."/>
            <person name="Bills G."/>
            <person name="Bluhm B."/>
            <person name="Cannon C."/>
            <person name="Castanera R."/>
            <person name="Culley D."/>
            <person name="Daum C."/>
            <person name="Ezra D."/>
            <person name="Gonzalez J."/>
            <person name="Henrissat B."/>
            <person name="Kuo A."/>
            <person name="Liang C."/>
            <person name="Lipzen A."/>
            <person name="Lutzoni F."/>
            <person name="Magnuson J."/>
            <person name="Mondo S."/>
            <person name="Nolan M."/>
            <person name="Ohm R."/>
            <person name="Pangilinan J."/>
            <person name="Park H.-J."/>
            <person name="Ramirez L."/>
            <person name="Alfaro M."/>
            <person name="Sun H."/>
            <person name="Tritt A."/>
            <person name="Yoshinaga Y."/>
            <person name="Zwiers L.-H."/>
            <person name="Turgeon B."/>
            <person name="Goodwin S."/>
            <person name="Spatafora J."/>
            <person name="Crous P."/>
            <person name="Grigoriev I."/>
        </authorList>
    </citation>
    <scope>NUCLEOTIDE SEQUENCE</scope>
    <source>
        <strain evidence="3">CBS 115976</strain>
    </source>
</reference>
<sequence>MALPLSIWSRYPNPPFPKRYWEPNEMEELAEGLVDEAQEMWLAGNYKGCIPKAYEALDIPGALHYDDRLEMKIMLARALDDPVQVHDAHSDALNYWTLGYCERIHEPEDSPRNKWLQERRAVLHEVEDVLENLKRDLQRNHDEAGRLERQKSRLSLHHSGLGKQLCDLAWELGFKKSVFVLEPLQDPRLELDKQIRRRMREENRLGRTKDKVTTRERASTPAPGRRNHS</sequence>
<evidence type="ECO:0000256" key="1">
    <source>
        <dbReference type="SAM" id="Coils"/>
    </source>
</evidence>
<feature type="region of interest" description="Disordered" evidence="2">
    <location>
        <begin position="200"/>
        <end position="229"/>
    </location>
</feature>
<evidence type="ECO:0000313" key="3">
    <source>
        <dbReference type="EMBL" id="KAF2672670.1"/>
    </source>
</evidence>
<accession>A0A6A6ULL1</accession>
<keyword evidence="1" id="KW-0175">Coiled coil</keyword>
<evidence type="ECO:0000256" key="2">
    <source>
        <dbReference type="SAM" id="MobiDB-lite"/>
    </source>
</evidence>
<dbReference type="AlphaFoldDB" id="A0A6A6ULL1"/>
<name>A0A6A6ULL1_9PEZI</name>
<evidence type="ECO:0000313" key="4">
    <source>
        <dbReference type="Proteomes" id="UP000799302"/>
    </source>
</evidence>
<keyword evidence="4" id="KW-1185">Reference proteome</keyword>
<feature type="compositionally biased region" description="Basic and acidic residues" evidence="2">
    <location>
        <begin position="200"/>
        <end position="218"/>
    </location>
</feature>
<feature type="coiled-coil region" evidence="1">
    <location>
        <begin position="116"/>
        <end position="150"/>
    </location>
</feature>
<proteinExistence type="predicted"/>